<keyword evidence="3" id="KW-1185">Reference proteome</keyword>
<reference evidence="2 3" key="1">
    <citation type="submission" date="2017-07" db="EMBL/GenBank/DDBJ databases">
        <title>First draft Genome Sequence of Nocardia cerradoensis isolated from human infection.</title>
        <authorList>
            <person name="Carrasco G."/>
        </authorList>
    </citation>
    <scope>NUCLEOTIDE SEQUENCE [LARGE SCALE GENOMIC DNA]</scope>
    <source>
        <strain evidence="2 3">CNM20130759</strain>
    </source>
</reference>
<evidence type="ECO:0000256" key="1">
    <source>
        <dbReference type="SAM" id="MobiDB-lite"/>
    </source>
</evidence>
<gene>
    <name evidence="2" type="ORF">B7C42_03090</name>
</gene>
<comment type="caution">
    <text evidence="2">The sequence shown here is derived from an EMBL/GenBank/DDBJ whole genome shotgun (WGS) entry which is preliminary data.</text>
</comment>
<name>A0A231H7Z4_9NOCA</name>
<dbReference type="EMBL" id="NGAF01000005">
    <property type="protein sequence ID" value="OXR45133.1"/>
    <property type="molecule type" value="Genomic_DNA"/>
</dbReference>
<proteinExistence type="predicted"/>
<sequence>MASNLEVPRELPRGGWEPVEGSSRAVAIPRPEATEQPARDRGADGDTENQQGAGTTLTTNGIDRRGSGFGTRKRLWARMEIPSWPTGTWS</sequence>
<protein>
    <submittedName>
        <fullName evidence="2">Uncharacterized protein</fullName>
    </submittedName>
</protein>
<accession>A0A231H7Z4</accession>
<organism evidence="2 3">
    <name type="scientific">Nocardia cerradoensis</name>
    <dbReference type="NCBI Taxonomy" id="85688"/>
    <lineage>
        <taxon>Bacteria</taxon>
        <taxon>Bacillati</taxon>
        <taxon>Actinomycetota</taxon>
        <taxon>Actinomycetes</taxon>
        <taxon>Mycobacteriales</taxon>
        <taxon>Nocardiaceae</taxon>
        <taxon>Nocardia</taxon>
    </lineage>
</organism>
<feature type="compositionally biased region" description="Polar residues" evidence="1">
    <location>
        <begin position="48"/>
        <end position="61"/>
    </location>
</feature>
<feature type="region of interest" description="Disordered" evidence="1">
    <location>
        <begin position="1"/>
        <end position="72"/>
    </location>
</feature>
<dbReference type="Proteomes" id="UP000215506">
    <property type="component" value="Unassembled WGS sequence"/>
</dbReference>
<dbReference type="AlphaFoldDB" id="A0A231H7Z4"/>
<evidence type="ECO:0000313" key="3">
    <source>
        <dbReference type="Proteomes" id="UP000215506"/>
    </source>
</evidence>
<evidence type="ECO:0000313" key="2">
    <source>
        <dbReference type="EMBL" id="OXR45133.1"/>
    </source>
</evidence>